<name>A0A084VBW9_ANOSI</name>
<organism evidence="1">
    <name type="scientific">Anopheles sinensis</name>
    <name type="common">Mosquito</name>
    <dbReference type="NCBI Taxonomy" id="74873"/>
    <lineage>
        <taxon>Eukaryota</taxon>
        <taxon>Metazoa</taxon>
        <taxon>Ecdysozoa</taxon>
        <taxon>Arthropoda</taxon>
        <taxon>Hexapoda</taxon>
        <taxon>Insecta</taxon>
        <taxon>Pterygota</taxon>
        <taxon>Neoptera</taxon>
        <taxon>Endopterygota</taxon>
        <taxon>Diptera</taxon>
        <taxon>Nematocera</taxon>
        <taxon>Culicoidea</taxon>
        <taxon>Culicidae</taxon>
        <taxon>Anophelinae</taxon>
        <taxon>Anopheles</taxon>
    </lineage>
</organism>
<protein>
    <submittedName>
        <fullName evidence="1 2">Uncharacterized protein</fullName>
    </submittedName>
</protein>
<proteinExistence type="predicted"/>
<reference evidence="1 3" key="1">
    <citation type="journal article" date="2014" name="BMC Genomics">
        <title>Genome sequence of Anopheles sinensis provides insight into genetics basis of mosquito competence for malaria parasites.</title>
        <authorList>
            <person name="Zhou D."/>
            <person name="Zhang D."/>
            <person name="Ding G."/>
            <person name="Shi L."/>
            <person name="Hou Q."/>
            <person name="Ye Y."/>
            <person name="Xu Y."/>
            <person name="Zhou H."/>
            <person name="Xiong C."/>
            <person name="Li S."/>
            <person name="Yu J."/>
            <person name="Hong S."/>
            <person name="Yu X."/>
            <person name="Zou P."/>
            <person name="Chen C."/>
            <person name="Chang X."/>
            <person name="Wang W."/>
            <person name="Lv Y."/>
            <person name="Sun Y."/>
            <person name="Ma L."/>
            <person name="Shen B."/>
            <person name="Zhu C."/>
        </authorList>
    </citation>
    <scope>NUCLEOTIDE SEQUENCE [LARGE SCALE GENOMIC DNA]</scope>
</reference>
<evidence type="ECO:0000313" key="1">
    <source>
        <dbReference type="EMBL" id="KFB35463.1"/>
    </source>
</evidence>
<sequence>MRKCDMDLIVVGTEAAKRLNDHQTHGGRGMRMSPHVCVCDCVQGEGAREGTKLEVVPLGPEINDRAGSEWTAVEISGRPTGHRRPSASAARGVRGCIRGSPECVNGFR</sequence>
<dbReference type="VEuPathDB" id="VectorBase:ASIC002216"/>
<dbReference type="AlphaFoldDB" id="A0A084VBW9"/>
<keyword evidence="3" id="KW-1185">Reference proteome</keyword>
<evidence type="ECO:0000313" key="2">
    <source>
        <dbReference type="EnsemblMetazoa" id="ASIC002216-PA"/>
    </source>
</evidence>
<gene>
    <name evidence="1" type="ORF">ZHAS_00002216</name>
</gene>
<dbReference type="Proteomes" id="UP000030765">
    <property type="component" value="Unassembled WGS sequence"/>
</dbReference>
<reference evidence="2" key="2">
    <citation type="submission" date="2020-05" db="UniProtKB">
        <authorList>
            <consortium name="EnsemblMetazoa"/>
        </authorList>
    </citation>
    <scope>IDENTIFICATION</scope>
</reference>
<evidence type="ECO:0000313" key="3">
    <source>
        <dbReference type="Proteomes" id="UP000030765"/>
    </source>
</evidence>
<dbReference type="EnsemblMetazoa" id="ASIC002216-RA">
    <property type="protein sequence ID" value="ASIC002216-PA"/>
    <property type="gene ID" value="ASIC002216"/>
</dbReference>
<dbReference type="EMBL" id="ATLV01009808">
    <property type="status" value="NOT_ANNOTATED_CDS"/>
    <property type="molecule type" value="Genomic_DNA"/>
</dbReference>
<dbReference type="EMBL" id="KE524547">
    <property type="protein sequence ID" value="KFB35463.1"/>
    <property type="molecule type" value="Genomic_DNA"/>
</dbReference>
<accession>A0A084VBW9</accession>